<reference evidence="2 3" key="1">
    <citation type="submission" date="2016-10" db="EMBL/GenBank/DDBJ databases">
        <title>Genome sequence of the basidiomycete white-rot fungus Trametes pubescens.</title>
        <authorList>
            <person name="Makela M.R."/>
            <person name="Granchi Z."/>
            <person name="Peng M."/>
            <person name="De Vries R.P."/>
            <person name="Grigoriev I."/>
            <person name="Riley R."/>
            <person name="Hilden K."/>
        </authorList>
    </citation>
    <scope>NUCLEOTIDE SEQUENCE [LARGE SCALE GENOMIC DNA]</scope>
    <source>
        <strain evidence="2 3">FBCC735</strain>
    </source>
</reference>
<dbReference type="Proteomes" id="UP000184267">
    <property type="component" value="Unassembled WGS sequence"/>
</dbReference>
<organism evidence="2 3">
    <name type="scientific">Trametes pubescens</name>
    <name type="common">White-rot fungus</name>
    <dbReference type="NCBI Taxonomy" id="154538"/>
    <lineage>
        <taxon>Eukaryota</taxon>
        <taxon>Fungi</taxon>
        <taxon>Dikarya</taxon>
        <taxon>Basidiomycota</taxon>
        <taxon>Agaricomycotina</taxon>
        <taxon>Agaricomycetes</taxon>
        <taxon>Polyporales</taxon>
        <taxon>Polyporaceae</taxon>
        <taxon>Trametes</taxon>
    </lineage>
</organism>
<dbReference type="EMBL" id="MNAD01001097">
    <property type="protein sequence ID" value="OJT07961.1"/>
    <property type="molecule type" value="Genomic_DNA"/>
</dbReference>
<proteinExistence type="predicted"/>
<sequence>MNGHLASYILFLLAEQATLAVQLHYPWMNFDALSHHLHLPSGVSKVVIGRYPLPALLPGSSGPPDSPLIWGITLSGSERVIRWVGDELTRMLCGGATNAQLAGVRELWLADVSPAPCDEPHILRAAEANQVRAIIQDMSSLETVVLVNQFQAPWTGAPPSLRLLPNAREGERHVGPRPSMVRIAHGYGKHVLQRWSERPDPTPAVPALDLTGVLEELASGAYDYVRNVVIEVPYHVAVDAGDIERLREHCDTVQVKVVDVTPAISLPAYCYESAAWAANDVPWPYKLW</sequence>
<accession>A0A1M2VK06</accession>
<protein>
    <submittedName>
        <fullName evidence="2">Uncharacterized protein</fullName>
    </submittedName>
</protein>
<evidence type="ECO:0000256" key="1">
    <source>
        <dbReference type="SAM" id="SignalP"/>
    </source>
</evidence>
<feature type="signal peptide" evidence="1">
    <location>
        <begin position="1"/>
        <end position="20"/>
    </location>
</feature>
<name>A0A1M2VK06_TRAPU</name>
<comment type="caution">
    <text evidence="2">The sequence shown here is derived from an EMBL/GenBank/DDBJ whole genome shotgun (WGS) entry which is preliminary data.</text>
</comment>
<keyword evidence="3" id="KW-1185">Reference proteome</keyword>
<keyword evidence="1" id="KW-0732">Signal</keyword>
<feature type="chain" id="PRO_5012724961" evidence="1">
    <location>
        <begin position="21"/>
        <end position="288"/>
    </location>
</feature>
<gene>
    <name evidence="2" type="ORF">TRAPUB_1172</name>
</gene>
<evidence type="ECO:0000313" key="3">
    <source>
        <dbReference type="Proteomes" id="UP000184267"/>
    </source>
</evidence>
<dbReference type="OMA" id="PAYCYES"/>
<dbReference type="AlphaFoldDB" id="A0A1M2VK06"/>
<dbReference type="OrthoDB" id="2749208at2759"/>
<evidence type="ECO:0000313" key="2">
    <source>
        <dbReference type="EMBL" id="OJT07961.1"/>
    </source>
</evidence>